<dbReference type="EMBL" id="VXRG01000054">
    <property type="protein sequence ID" value="MXY93054.1"/>
    <property type="molecule type" value="Genomic_DNA"/>
</dbReference>
<accession>A0A6B0YPP8</accession>
<comment type="caution">
    <text evidence="1">The sequence shown here is derived from an EMBL/GenBank/DDBJ whole genome shotgun (WGS) entry which is preliminary data.</text>
</comment>
<protein>
    <recommendedName>
        <fullName evidence="2">Amidohydrolase family protein</fullName>
    </recommendedName>
</protein>
<dbReference type="InterPro" id="IPR032466">
    <property type="entry name" value="Metal_Hydrolase"/>
</dbReference>
<gene>
    <name evidence="1" type="ORF">F4Y42_06335</name>
</gene>
<proteinExistence type="predicted"/>
<dbReference type="Gene3D" id="3.20.20.140">
    <property type="entry name" value="Metal-dependent hydrolases"/>
    <property type="match status" value="1"/>
</dbReference>
<name>A0A6B0YPP8_9CHLR</name>
<organism evidence="1">
    <name type="scientific">Caldilineaceae bacterium SB0664_bin_27</name>
    <dbReference type="NCBI Taxonomy" id="2605260"/>
    <lineage>
        <taxon>Bacteria</taxon>
        <taxon>Bacillati</taxon>
        <taxon>Chloroflexota</taxon>
        <taxon>Caldilineae</taxon>
        <taxon>Caldilineales</taxon>
        <taxon>Caldilineaceae</taxon>
    </lineage>
</organism>
<evidence type="ECO:0000313" key="1">
    <source>
        <dbReference type="EMBL" id="MXY93054.1"/>
    </source>
</evidence>
<sequence length="254" mass="28806">MPIQFNFQPRVPVFDANVRVGDLHYQPSPCRNRDQLLAEMDRHGVEKALVYHAQTEEVSPLDGNGFLEEWLDGNRLFPQWSMTPTPDSLAQVQGLHGQGRVHSVRLHNARRVGLPFRPWACGTMLSWLSENRIPLWIPLPDADADELATTLSAFPELVTVLVGAHYSHALWVRPLMTALPNAYLELSRIEPLGEVEALCDEYGAERFVYGSWYDRLAMGSMLFYLHHTDISDSELELICAGNLHRILQGEGRHD</sequence>
<reference evidence="1" key="1">
    <citation type="submission" date="2019-09" db="EMBL/GenBank/DDBJ databases">
        <title>Characterisation of the sponge microbiome using genome-centric metagenomics.</title>
        <authorList>
            <person name="Engelberts J.P."/>
            <person name="Robbins S.J."/>
            <person name="De Goeij J.M."/>
            <person name="Aranda M."/>
            <person name="Bell S.C."/>
            <person name="Webster N.S."/>
        </authorList>
    </citation>
    <scope>NUCLEOTIDE SEQUENCE</scope>
    <source>
        <strain evidence="1">SB0664_bin_27</strain>
    </source>
</reference>
<dbReference type="AlphaFoldDB" id="A0A6B0YPP8"/>
<dbReference type="SUPFAM" id="SSF51556">
    <property type="entry name" value="Metallo-dependent hydrolases"/>
    <property type="match status" value="1"/>
</dbReference>
<evidence type="ECO:0008006" key="2">
    <source>
        <dbReference type="Google" id="ProtNLM"/>
    </source>
</evidence>